<evidence type="ECO:0000256" key="5">
    <source>
        <dbReference type="SAM" id="MobiDB-lite"/>
    </source>
</evidence>
<keyword evidence="8" id="KW-1185">Reference proteome</keyword>
<dbReference type="InterPro" id="IPR001647">
    <property type="entry name" value="HTH_TetR"/>
</dbReference>
<dbReference type="Pfam" id="PF00440">
    <property type="entry name" value="TetR_N"/>
    <property type="match status" value="1"/>
</dbReference>
<dbReference type="GO" id="GO:0045892">
    <property type="term" value="P:negative regulation of DNA-templated transcription"/>
    <property type="evidence" value="ECO:0007669"/>
    <property type="project" value="InterPro"/>
</dbReference>
<dbReference type="Gene3D" id="1.10.10.60">
    <property type="entry name" value="Homeodomain-like"/>
    <property type="match status" value="1"/>
</dbReference>
<name>A0A1H9A497_9ACTN</name>
<proteinExistence type="predicted"/>
<dbReference type="STRING" id="1036181.SAMN05421756_101465"/>
<evidence type="ECO:0000313" key="7">
    <source>
        <dbReference type="EMBL" id="SEP71331.1"/>
    </source>
</evidence>
<dbReference type="PANTHER" id="PTHR30055:SF234">
    <property type="entry name" value="HTH-TYPE TRANSCRIPTIONAL REGULATOR BETI"/>
    <property type="match status" value="1"/>
</dbReference>
<dbReference type="InterPro" id="IPR009057">
    <property type="entry name" value="Homeodomain-like_sf"/>
</dbReference>
<sequence>MPDSAGLSGPVPQGRGLNREKIVNAALRFIDARGTQGLSMRNLAQVLGVEAMSLYRYVKGREDLLEGVVASLLADVTSGLDGKLSEHWQGFLQTVAHEIRRIAIEHPNAFPLVATRHPAAPWLRPPLRSIELVETFLRTLRAHGMSDEQAVGAYRAFSSFLLGQLLLEAAVRGAATSPAEEPVDEGGAALPHEDGTLDLSGTPEVLRLRPLLSEDRSQEEFEVSLETLLDRLDAELSQ</sequence>
<dbReference type="Proteomes" id="UP000198504">
    <property type="component" value="Unassembled WGS sequence"/>
</dbReference>
<accession>A0A1H9A497</accession>
<organism evidence="7 8">
    <name type="scientific">Microlunatus flavus</name>
    <dbReference type="NCBI Taxonomy" id="1036181"/>
    <lineage>
        <taxon>Bacteria</taxon>
        <taxon>Bacillati</taxon>
        <taxon>Actinomycetota</taxon>
        <taxon>Actinomycetes</taxon>
        <taxon>Propionibacteriales</taxon>
        <taxon>Propionibacteriaceae</taxon>
        <taxon>Microlunatus</taxon>
    </lineage>
</organism>
<keyword evidence="1" id="KW-0805">Transcription regulation</keyword>
<evidence type="ECO:0000256" key="1">
    <source>
        <dbReference type="ARBA" id="ARBA00023015"/>
    </source>
</evidence>
<protein>
    <submittedName>
        <fullName evidence="7">DNA-binding transcriptional regulator, AcrR family</fullName>
    </submittedName>
</protein>
<dbReference type="Pfam" id="PF02909">
    <property type="entry name" value="TetR_C_1"/>
    <property type="match status" value="1"/>
</dbReference>
<dbReference type="PANTHER" id="PTHR30055">
    <property type="entry name" value="HTH-TYPE TRANSCRIPTIONAL REGULATOR RUTR"/>
    <property type="match status" value="1"/>
</dbReference>
<dbReference type="Gene3D" id="1.10.357.10">
    <property type="entry name" value="Tetracycline Repressor, domain 2"/>
    <property type="match status" value="1"/>
</dbReference>
<keyword evidence="2 4" id="KW-0238">DNA-binding</keyword>
<evidence type="ECO:0000256" key="2">
    <source>
        <dbReference type="ARBA" id="ARBA00023125"/>
    </source>
</evidence>
<dbReference type="AlphaFoldDB" id="A0A1H9A497"/>
<dbReference type="SUPFAM" id="SSF48498">
    <property type="entry name" value="Tetracyclin repressor-like, C-terminal domain"/>
    <property type="match status" value="1"/>
</dbReference>
<dbReference type="InterPro" id="IPR004111">
    <property type="entry name" value="Repressor_TetR_C"/>
</dbReference>
<evidence type="ECO:0000256" key="3">
    <source>
        <dbReference type="ARBA" id="ARBA00023163"/>
    </source>
</evidence>
<gene>
    <name evidence="7" type="ORF">SAMN05421756_101465</name>
</gene>
<dbReference type="GO" id="GO:0000976">
    <property type="term" value="F:transcription cis-regulatory region binding"/>
    <property type="evidence" value="ECO:0007669"/>
    <property type="project" value="TreeGrafter"/>
</dbReference>
<evidence type="ECO:0000313" key="8">
    <source>
        <dbReference type="Proteomes" id="UP000198504"/>
    </source>
</evidence>
<dbReference type="SUPFAM" id="SSF46689">
    <property type="entry name" value="Homeodomain-like"/>
    <property type="match status" value="1"/>
</dbReference>
<evidence type="ECO:0000259" key="6">
    <source>
        <dbReference type="PROSITE" id="PS50977"/>
    </source>
</evidence>
<feature type="region of interest" description="Disordered" evidence="5">
    <location>
        <begin position="177"/>
        <end position="200"/>
    </location>
</feature>
<dbReference type="EMBL" id="FOFA01000001">
    <property type="protein sequence ID" value="SEP71331.1"/>
    <property type="molecule type" value="Genomic_DNA"/>
</dbReference>
<keyword evidence="3" id="KW-0804">Transcription</keyword>
<reference evidence="8" key="1">
    <citation type="submission" date="2016-10" db="EMBL/GenBank/DDBJ databases">
        <authorList>
            <person name="Varghese N."/>
            <person name="Submissions S."/>
        </authorList>
    </citation>
    <scope>NUCLEOTIDE SEQUENCE [LARGE SCALE GENOMIC DNA]</scope>
    <source>
        <strain evidence="8">CGMCC 4.6856</strain>
    </source>
</reference>
<dbReference type="InterPro" id="IPR036271">
    <property type="entry name" value="Tet_transcr_reg_TetR-rel_C_sf"/>
</dbReference>
<dbReference type="InterPro" id="IPR050109">
    <property type="entry name" value="HTH-type_TetR-like_transc_reg"/>
</dbReference>
<evidence type="ECO:0000256" key="4">
    <source>
        <dbReference type="PROSITE-ProRule" id="PRU00335"/>
    </source>
</evidence>
<feature type="domain" description="HTH tetR-type" evidence="6">
    <location>
        <begin position="16"/>
        <end position="76"/>
    </location>
</feature>
<dbReference type="GO" id="GO:0003700">
    <property type="term" value="F:DNA-binding transcription factor activity"/>
    <property type="evidence" value="ECO:0007669"/>
    <property type="project" value="TreeGrafter"/>
</dbReference>
<feature type="DNA-binding region" description="H-T-H motif" evidence="4">
    <location>
        <begin position="39"/>
        <end position="58"/>
    </location>
</feature>
<dbReference type="PROSITE" id="PS50977">
    <property type="entry name" value="HTH_TETR_2"/>
    <property type="match status" value="1"/>
</dbReference>
<dbReference type="OrthoDB" id="2570341at2"/>